<gene>
    <name evidence="2" type="ORF">FYJ85_13405</name>
</gene>
<name>A0A844G567_9BACT</name>
<dbReference type="Proteomes" id="UP000435649">
    <property type="component" value="Unassembled WGS sequence"/>
</dbReference>
<organism evidence="2 3">
    <name type="scientific">Victivallis lenta</name>
    <dbReference type="NCBI Taxonomy" id="2606640"/>
    <lineage>
        <taxon>Bacteria</taxon>
        <taxon>Pseudomonadati</taxon>
        <taxon>Lentisphaerota</taxon>
        <taxon>Lentisphaeria</taxon>
        <taxon>Victivallales</taxon>
        <taxon>Victivallaceae</taxon>
        <taxon>Victivallis</taxon>
    </lineage>
</organism>
<dbReference type="AlphaFoldDB" id="A0A844G567"/>
<evidence type="ECO:0000313" key="2">
    <source>
        <dbReference type="EMBL" id="MST98035.1"/>
    </source>
</evidence>
<feature type="transmembrane region" description="Helical" evidence="1">
    <location>
        <begin position="60"/>
        <end position="80"/>
    </location>
</feature>
<feature type="transmembrane region" description="Helical" evidence="1">
    <location>
        <begin position="7"/>
        <end position="31"/>
    </location>
</feature>
<dbReference type="EMBL" id="VUNS01000015">
    <property type="protein sequence ID" value="MST98035.1"/>
    <property type="molecule type" value="Genomic_DNA"/>
</dbReference>
<dbReference type="RefSeq" id="WP_154419183.1">
    <property type="nucleotide sequence ID" value="NZ_VUNS01000015.1"/>
</dbReference>
<evidence type="ECO:0000313" key="3">
    <source>
        <dbReference type="Proteomes" id="UP000435649"/>
    </source>
</evidence>
<accession>A0A844G567</accession>
<sequence length="133" mass="15706">MGEKKKIILGIGIPVMILLLIMCSSGIYFVWEDNNIMESYARRFRASEDPKLSSVVDSPALYKLPISYISSFFVGGFRFFNHDYNGLEIKNEELDRLQKKFYYLHSDTMQHYTPKGYFEVLRMDETLRRLRGR</sequence>
<reference evidence="2 3" key="1">
    <citation type="submission" date="2019-08" db="EMBL/GenBank/DDBJ databases">
        <title>In-depth cultivation of the pig gut microbiome towards novel bacterial diversity and tailored functional studies.</title>
        <authorList>
            <person name="Wylensek D."/>
            <person name="Hitch T.C.A."/>
            <person name="Clavel T."/>
        </authorList>
    </citation>
    <scope>NUCLEOTIDE SEQUENCE [LARGE SCALE GENOMIC DNA]</scope>
    <source>
        <strain evidence="2 3">BBE-744-WT-12</strain>
    </source>
</reference>
<proteinExistence type="predicted"/>
<keyword evidence="1" id="KW-1133">Transmembrane helix</keyword>
<keyword evidence="3" id="KW-1185">Reference proteome</keyword>
<keyword evidence="1" id="KW-0472">Membrane</keyword>
<comment type="caution">
    <text evidence="2">The sequence shown here is derived from an EMBL/GenBank/DDBJ whole genome shotgun (WGS) entry which is preliminary data.</text>
</comment>
<keyword evidence="1" id="KW-0812">Transmembrane</keyword>
<evidence type="ECO:0000256" key="1">
    <source>
        <dbReference type="SAM" id="Phobius"/>
    </source>
</evidence>
<protein>
    <submittedName>
        <fullName evidence="2">Uncharacterized protein</fullName>
    </submittedName>
</protein>